<gene>
    <name evidence="1" type="ORF">B296_00043319</name>
</gene>
<proteinExistence type="predicted"/>
<evidence type="ECO:0000313" key="1">
    <source>
        <dbReference type="EMBL" id="RRT62598.1"/>
    </source>
</evidence>
<sequence>MENMLQETLNKFKRSLLKIFNKFQEDEGSNIIVNRFGDTRKINKGQDTSYPHMKVEFPK</sequence>
<comment type="caution">
    <text evidence="1">The sequence shown here is derived from an EMBL/GenBank/DDBJ whole genome shotgun (WGS) entry which is preliminary data.</text>
</comment>
<dbReference type="Proteomes" id="UP000287651">
    <property type="component" value="Unassembled WGS sequence"/>
</dbReference>
<name>A0A426ZF50_ENSVE</name>
<protein>
    <submittedName>
        <fullName evidence="1">Uncharacterized protein</fullName>
    </submittedName>
</protein>
<accession>A0A426ZF50</accession>
<reference evidence="1 2" key="1">
    <citation type="journal article" date="2014" name="Agronomy (Basel)">
        <title>A Draft Genome Sequence for Ensete ventricosum, the Drought-Tolerant Tree Against Hunger.</title>
        <authorList>
            <person name="Harrison J."/>
            <person name="Moore K.A."/>
            <person name="Paszkiewicz K."/>
            <person name="Jones T."/>
            <person name="Grant M."/>
            <person name="Ambacheew D."/>
            <person name="Muzemil S."/>
            <person name="Studholme D.J."/>
        </authorList>
    </citation>
    <scope>NUCLEOTIDE SEQUENCE [LARGE SCALE GENOMIC DNA]</scope>
</reference>
<dbReference type="EMBL" id="AMZH03006924">
    <property type="protein sequence ID" value="RRT62598.1"/>
    <property type="molecule type" value="Genomic_DNA"/>
</dbReference>
<dbReference type="AlphaFoldDB" id="A0A426ZF50"/>
<evidence type="ECO:0000313" key="2">
    <source>
        <dbReference type="Proteomes" id="UP000287651"/>
    </source>
</evidence>
<organism evidence="1 2">
    <name type="scientific">Ensete ventricosum</name>
    <name type="common">Abyssinian banana</name>
    <name type="synonym">Musa ensete</name>
    <dbReference type="NCBI Taxonomy" id="4639"/>
    <lineage>
        <taxon>Eukaryota</taxon>
        <taxon>Viridiplantae</taxon>
        <taxon>Streptophyta</taxon>
        <taxon>Embryophyta</taxon>
        <taxon>Tracheophyta</taxon>
        <taxon>Spermatophyta</taxon>
        <taxon>Magnoliopsida</taxon>
        <taxon>Liliopsida</taxon>
        <taxon>Zingiberales</taxon>
        <taxon>Musaceae</taxon>
        <taxon>Ensete</taxon>
    </lineage>
</organism>